<evidence type="ECO:0000313" key="3">
    <source>
        <dbReference type="WBParaSite" id="SCUD_0001202601-mRNA-1"/>
    </source>
</evidence>
<evidence type="ECO:0000313" key="1">
    <source>
        <dbReference type="EMBL" id="VDP47067.1"/>
    </source>
</evidence>
<dbReference type="WBParaSite" id="SCUD_0001202601-mRNA-1">
    <property type="protein sequence ID" value="SCUD_0001202601-mRNA-1"/>
    <property type="gene ID" value="SCUD_0001202601"/>
</dbReference>
<organism evidence="3">
    <name type="scientific">Schistosoma curassoni</name>
    <dbReference type="NCBI Taxonomy" id="6186"/>
    <lineage>
        <taxon>Eukaryota</taxon>
        <taxon>Metazoa</taxon>
        <taxon>Spiralia</taxon>
        <taxon>Lophotrochozoa</taxon>
        <taxon>Platyhelminthes</taxon>
        <taxon>Trematoda</taxon>
        <taxon>Digenea</taxon>
        <taxon>Strigeidida</taxon>
        <taxon>Schistosomatoidea</taxon>
        <taxon>Schistosomatidae</taxon>
        <taxon>Schistosoma</taxon>
    </lineage>
</organism>
<dbReference type="Proteomes" id="UP000279833">
    <property type="component" value="Unassembled WGS sequence"/>
</dbReference>
<proteinExistence type="predicted"/>
<evidence type="ECO:0000313" key="2">
    <source>
        <dbReference type="Proteomes" id="UP000279833"/>
    </source>
</evidence>
<name>A0A183KAJ2_9TREM</name>
<reference evidence="1 2" key="2">
    <citation type="submission" date="2018-11" db="EMBL/GenBank/DDBJ databases">
        <authorList>
            <consortium name="Pathogen Informatics"/>
        </authorList>
    </citation>
    <scope>NUCLEOTIDE SEQUENCE [LARGE SCALE GENOMIC DNA]</scope>
    <source>
        <strain evidence="1">Dakar</strain>
        <strain evidence="2">Dakar, Senegal</strain>
    </source>
</reference>
<accession>A0A183KAJ2</accession>
<sequence>MQHSQIQHRNTPTNTIARDGEALDDVETFKYLVISSIIDEHEEQDANVKERIGIGRKDRIPTTEQTTYAT</sequence>
<keyword evidence="2" id="KW-1185">Reference proteome</keyword>
<dbReference type="AlphaFoldDB" id="A0A183KAJ2"/>
<gene>
    <name evidence="1" type="ORF">SCUD_LOCUS12026</name>
</gene>
<dbReference type="EMBL" id="UZAK01034808">
    <property type="protein sequence ID" value="VDP47067.1"/>
    <property type="molecule type" value="Genomic_DNA"/>
</dbReference>
<reference evidence="3" key="1">
    <citation type="submission" date="2016-06" db="UniProtKB">
        <authorList>
            <consortium name="WormBaseParasite"/>
        </authorList>
    </citation>
    <scope>IDENTIFICATION</scope>
</reference>
<protein>
    <submittedName>
        <fullName evidence="1 3">Uncharacterized protein</fullName>
    </submittedName>
</protein>